<dbReference type="EC" id="5.3.2.-" evidence="3"/>
<dbReference type="SUPFAM" id="SSF55331">
    <property type="entry name" value="Tautomerase/MIF"/>
    <property type="match status" value="1"/>
</dbReference>
<evidence type="ECO:0000256" key="1">
    <source>
        <dbReference type="ARBA" id="ARBA00023235"/>
    </source>
</evidence>
<proteinExistence type="predicted"/>
<organism evidence="3 4">
    <name type="scientific">Mesorhizobium plurifarium</name>
    <dbReference type="NCBI Taxonomy" id="69974"/>
    <lineage>
        <taxon>Bacteria</taxon>
        <taxon>Pseudomonadati</taxon>
        <taxon>Pseudomonadota</taxon>
        <taxon>Alphaproteobacteria</taxon>
        <taxon>Hyphomicrobiales</taxon>
        <taxon>Phyllobacteriaceae</taxon>
        <taxon>Mesorhizobium</taxon>
    </lineage>
</organism>
<dbReference type="GO" id="GO:0016853">
    <property type="term" value="F:isomerase activity"/>
    <property type="evidence" value="ECO:0007669"/>
    <property type="project" value="UniProtKB-KW"/>
</dbReference>
<evidence type="ECO:0000313" key="3">
    <source>
        <dbReference type="EMBL" id="CDX35468.1"/>
    </source>
</evidence>
<evidence type="ECO:0000259" key="2">
    <source>
        <dbReference type="Pfam" id="PF01361"/>
    </source>
</evidence>
<dbReference type="InterPro" id="IPR004370">
    <property type="entry name" value="4-OT-like_dom"/>
</dbReference>
<sequence>MPLVKVDLYPGRSTSQKREVAEGITRVFVEKLGSASRM</sequence>
<dbReference type="InterPro" id="IPR014347">
    <property type="entry name" value="Tautomerase/MIF_sf"/>
</dbReference>
<dbReference type="AlphaFoldDB" id="A0A090F1F0"/>
<evidence type="ECO:0000313" key="4">
    <source>
        <dbReference type="Proteomes" id="UP000046373"/>
    </source>
</evidence>
<dbReference type="EMBL" id="CCNB01000012">
    <property type="protein sequence ID" value="CDX35468.1"/>
    <property type="molecule type" value="Genomic_DNA"/>
</dbReference>
<protein>
    <submittedName>
        <fullName evidence="3">Putative enzyme</fullName>
        <ecNumber evidence="3">5.3.2.-</ecNumber>
    </submittedName>
</protein>
<gene>
    <name evidence="3" type="ORF">MPLDJ20_20206</name>
</gene>
<dbReference type="Proteomes" id="UP000046373">
    <property type="component" value="Unassembled WGS sequence"/>
</dbReference>
<feature type="domain" description="4-oxalocrotonate tautomerase-like" evidence="2">
    <location>
        <begin position="2"/>
        <end position="34"/>
    </location>
</feature>
<keyword evidence="1 3" id="KW-0413">Isomerase</keyword>
<reference evidence="3 4" key="1">
    <citation type="submission" date="2014-08" db="EMBL/GenBank/DDBJ databases">
        <authorList>
            <person name="Moulin Lionel"/>
        </authorList>
    </citation>
    <scope>NUCLEOTIDE SEQUENCE [LARGE SCALE GENOMIC DNA]</scope>
</reference>
<dbReference type="Gene3D" id="3.30.429.10">
    <property type="entry name" value="Macrophage Migration Inhibitory Factor"/>
    <property type="match status" value="1"/>
</dbReference>
<dbReference type="Pfam" id="PF01361">
    <property type="entry name" value="Tautomerase"/>
    <property type="match status" value="1"/>
</dbReference>
<accession>A0A090F1F0</accession>
<name>A0A090F1F0_MESPL</name>